<feature type="transmembrane region" description="Helical" evidence="8">
    <location>
        <begin position="302"/>
        <end position="325"/>
    </location>
</feature>
<keyword evidence="8" id="KW-0997">Cell inner membrane</keyword>
<dbReference type="Proteomes" id="UP001317963">
    <property type="component" value="Chromosome"/>
</dbReference>
<dbReference type="Pfam" id="PF01235">
    <property type="entry name" value="Na_Ala_symp"/>
    <property type="match status" value="1"/>
</dbReference>
<comment type="subcellular location">
    <subcellularLocation>
        <location evidence="8">Cell inner membrane</location>
        <topology evidence="8">Multi-pass membrane protein</topology>
    </subcellularLocation>
    <subcellularLocation>
        <location evidence="1">Cell membrane</location>
        <topology evidence="1">Multi-pass membrane protein</topology>
    </subcellularLocation>
</comment>
<keyword evidence="10" id="KW-1185">Reference proteome</keyword>
<accession>A0ABY6Q4E0</accession>
<feature type="transmembrane region" description="Helical" evidence="8">
    <location>
        <begin position="69"/>
        <end position="93"/>
    </location>
</feature>
<sequence>MFDRLEAWSIAFADAVWGLPMVALLLGGGGFFLIVSRAMPYRYLGHAFAVMSGRYDTPDEEGELSHFQALAAALSNTMGLGNIAGVALAIVAGGPGAVFWMWISAIVGIATKFFTCSLGVMYRGVDSAGNLQGGPMYVIREALPRSFYPLAVLFSVAGLIGTLPMFQANQLTALVGQTVFDGAPPAWSGLATGLVLAVLVGVVIFGGLPRVAKVAVRSLPAMVVVYVTMTLYVVLTHITEVPALLWLIVSEAFNPSAVGGGFVGIMLIGVSRGVFSNEAGVGTEVMAHGAAKTNEPIREGMVATLGPIFDTLLICTCTALVILLAGEWQSPGNLSGITLTANAVQSEMGTPGLLALAFVALILSTTTMFTGWYFGAKCFGFLAGAQWQPYFRWFFISAVIFGASVSVDVVFNLISGSYGLMALPTMVSTLILAPRVMDAARDYFSRLQSQK</sequence>
<feature type="transmembrane region" description="Helical" evidence="8">
    <location>
        <begin position="394"/>
        <end position="414"/>
    </location>
</feature>
<dbReference type="PRINTS" id="PR00175">
    <property type="entry name" value="NAALASMPORT"/>
</dbReference>
<evidence type="ECO:0000256" key="8">
    <source>
        <dbReference type="RuleBase" id="RU363064"/>
    </source>
</evidence>
<feature type="transmembrane region" description="Helical" evidence="8">
    <location>
        <begin position="99"/>
        <end position="125"/>
    </location>
</feature>
<evidence type="ECO:0000256" key="5">
    <source>
        <dbReference type="ARBA" id="ARBA00022692"/>
    </source>
</evidence>
<feature type="transmembrane region" description="Helical" evidence="8">
    <location>
        <begin position="146"/>
        <end position="166"/>
    </location>
</feature>
<keyword evidence="7 8" id="KW-0472">Membrane</keyword>
<keyword evidence="8" id="KW-0769">Symport</keyword>
<gene>
    <name evidence="9" type="ORF">E0F26_01690</name>
</gene>
<keyword evidence="6 8" id="KW-1133">Transmembrane helix</keyword>
<dbReference type="PROSITE" id="PS00873">
    <property type="entry name" value="NA_ALANINE_SYMP"/>
    <property type="match status" value="1"/>
</dbReference>
<dbReference type="EMBL" id="CP036501">
    <property type="protein sequence ID" value="UZP73522.1"/>
    <property type="molecule type" value="Genomic_DNA"/>
</dbReference>
<keyword evidence="4" id="KW-1003">Cell membrane</keyword>
<dbReference type="NCBIfam" id="TIGR00835">
    <property type="entry name" value="agcS"/>
    <property type="match status" value="1"/>
</dbReference>
<evidence type="ECO:0000256" key="7">
    <source>
        <dbReference type="ARBA" id="ARBA00023136"/>
    </source>
</evidence>
<feature type="transmembrane region" description="Helical" evidence="8">
    <location>
        <begin position="219"/>
        <end position="238"/>
    </location>
</feature>
<evidence type="ECO:0000256" key="1">
    <source>
        <dbReference type="ARBA" id="ARBA00004651"/>
    </source>
</evidence>
<organism evidence="9 10">
    <name type="scientific">Candidatus Paraluminiphilus aquimaris</name>
    <dbReference type="NCBI Taxonomy" id="2518994"/>
    <lineage>
        <taxon>Bacteria</taxon>
        <taxon>Pseudomonadati</taxon>
        <taxon>Pseudomonadota</taxon>
        <taxon>Gammaproteobacteria</taxon>
        <taxon>Cellvibrionales</taxon>
        <taxon>Halieaceae</taxon>
        <taxon>Candidatus Paraluminiphilus</taxon>
    </lineage>
</organism>
<feature type="transmembrane region" description="Helical" evidence="8">
    <location>
        <begin position="15"/>
        <end position="35"/>
    </location>
</feature>
<dbReference type="Gene3D" id="1.20.1740.10">
    <property type="entry name" value="Amino acid/polyamine transporter I"/>
    <property type="match status" value="1"/>
</dbReference>
<dbReference type="RefSeq" id="WP_279242315.1">
    <property type="nucleotide sequence ID" value="NZ_CP036501.1"/>
</dbReference>
<reference evidence="9 10" key="1">
    <citation type="submission" date="2019-02" db="EMBL/GenBank/DDBJ databases">
        <title>Halieaceae_genomes.</title>
        <authorList>
            <person name="Li S.-H."/>
        </authorList>
    </citation>
    <scope>NUCLEOTIDE SEQUENCE [LARGE SCALE GENOMIC DNA]</scope>
    <source>
        <strain evidence="9 10">JH123</strain>
    </source>
</reference>
<feature type="transmembrane region" description="Helical" evidence="8">
    <location>
        <begin position="244"/>
        <end position="268"/>
    </location>
</feature>
<proteinExistence type="inferred from homology"/>
<evidence type="ECO:0000256" key="4">
    <source>
        <dbReference type="ARBA" id="ARBA00022475"/>
    </source>
</evidence>
<evidence type="ECO:0000313" key="9">
    <source>
        <dbReference type="EMBL" id="UZP73522.1"/>
    </source>
</evidence>
<comment type="similarity">
    <text evidence="2 8">Belongs to the alanine or glycine:cation symporter (AGCS) (TC 2.A.25) family.</text>
</comment>
<evidence type="ECO:0000256" key="6">
    <source>
        <dbReference type="ARBA" id="ARBA00022989"/>
    </source>
</evidence>
<keyword evidence="3 8" id="KW-0813">Transport</keyword>
<dbReference type="PANTHER" id="PTHR30330">
    <property type="entry name" value="AGSS FAMILY TRANSPORTER, SODIUM-ALANINE"/>
    <property type="match status" value="1"/>
</dbReference>
<keyword evidence="5 8" id="KW-0812">Transmembrane</keyword>
<evidence type="ECO:0000256" key="3">
    <source>
        <dbReference type="ARBA" id="ARBA00022448"/>
    </source>
</evidence>
<protein>
    <submittedName>
        <fullName evidence="9">Alanine:cation symporter family protein</fullName>
    </submittedName>
</protein>
<evidence type="ECO:0000313" key="10">
    <source>
        <dbReference type="Proteomes" id="UP001317963"/>
    </source>
</evidence>
<feature type="transmembrane region" description="Helical" evidence="8">
    <location>
        <begin position="186"/>
        <end position="207"/>
    </location>
</feature>
<feature type="transmembrane region" description="Helical" evidence="8">
    <location>
        <begin position="353"/>
        <end position="374"/>
    </location>
</feature>
<evidence type="ECO:0000256" key="2">
    <source>
        <dbReference type="ARBA" id="ARBA00009261"/>
    </source>
</evidence>
<dbReference type="PANTHER" id="PTHR30330:SF3">
    <property type="entry name" value="TRANSCRIPTIONAL REGULATOR, LRP FAMILY"/>
    <property type="match status" value="1"/>
</dbReference>
<feature type="transmembrane region" description="Helical" evidence="8">
    <location>
        <begin position="420"/>
        <end position="437"/>
    </location>
</feature>
<name>A0ABY6Q4E0_9GAMM</name>
<dbReference type="InterPro" id="IPR001463">
    <property type="entry name" value="Na/Ala_symport"/>
</dbReference>